<keyword evidence="3" id="KW-1185">Reference proteome</keyword>
<protein>
    <submittedName>
        <fullName evidence="2">Predicted protein</fullName>
    </submittedName>
</protein>
<organism evidence="3">
    <name type="scientific">Micromonas pusilla (strain CCMP1545)</name>
    <name type="common">Picoplanktonic green alga</name>
    <dbReference type="NCBI Taxonomy" id="564608"/>
    <lineage>
        <taxon>Eukaryota</taxon>
        <taxon>Viridiplantae</taxon>
        <taxon>Chlorophyta</taxon>
        <taxon>Mamiellophyceae</taxon>
        <taxon>Mamiellales</taxon>
        <taxon>Mamiellaceae</taxon>
        <taxon>Micromonas</taxon>
    </lineage>
</organism>
<evidence type="ECO:0000313" key="2">
    <source>
        <dbReference type="EMBL" id="EEH51806.1"/>
    </source>
</evidence>
<feature type="compositionally biased region" description="Basic and acidic residues" evidence="1">
    <location>
        <begin position="329"/>
        <end position="338"/>
    </location>
</feature>
<feature type="region of interest" description="Disordered" evidence="1">
    <location>
        <begin position="1"/>
        <end position="58"/>
    </location>
</feature>
<dbReference type="eggNOG" id="ENOG502S19X">
    <property type="taxonomic scope" value="Eukaryota"/>
</dbReference>
<dbReference type="Proteomes" id="UP000001876">
    <property type="component" value="Unassembled WGS sequence"/>
</dbReference>
<dbReference type="STRING" id="564608.C1N802"/>
<feature type="compositionally biased region" description="Gly residues" evidence="1">
    <location>
        <begin position="350"/>
        <end position="362"/>
    </location>
</feature>
<dbReference type="EMBL" id="GG663750">
    <property type="protein sequence ID" value="EEH51806.1"/>
    <property type="molecule type" value="Genomic_DNA"/>
</dbReference>
<proteinExistence type="predicted"/>
<feature type="compositionally biased region" description="Low complexity" evidence="1">
    <location>
        <begin position="1"/>
        <end position="14"/>
    </location>
</feature>
<feature type="compositionally biased region" description="Low complexity" evidence="1">
    <location>
        <begin position="26"/>
        <end position="44"/>
    </location>
</feature>
<feature type="region of interest" description="Disordered" evidence="1">
    <location>
        <begin position="329"/>
        <end position="370"/>
    </location>
</feature>
<reference evidence="2 3" key="1">
    <citation type="journal article" date="2009" name="Science">
        <title>Green evolution and dynamic adaptations revealed by genomes of the marine picoeukaryotes Micromonas.</title>
        <authorList>
            <person name="Worden A.Z."/>
            <person name="Lee J.H."/>
            <person name="Mock T."/>
            <person name="Rouze P."/>
            <person name="Simmons M.P."/>
            <person name="Aerts A.L."/>
            <person name="Allen A.E."/>
            <person name="Cuvelier M.L."/>
            <person name="Derelle E."/>
            <person name="Everett M.V."/>
            <person name="Foulon E."/>
            <person name="Grimwood J."/>
            <person name="Gundlach H."/>
            <person name="Henrissat B."/>
            <person name="Napoli C."/>
            <person name="McDonald S.M."/>
            <person name="Parker M.S."/>
            <person name="Rombauts S."/>
            <person name="Salamov A."/>
            <person name="Von Dassow P."/>
            <person name="Badger J.H."/>
            <person name="Coutinho P.M."/>
            <person name="Demir E."/>
            <person name="Dubchak I."/>
            <person name="Gentemann C."/>
            <person name="Eikrem W."/>
            <person name="Gready J.E."/>
            <person name="John U."/>
            <person name="Lanier W."/>
            <person name="Lindquist E.A."/>
            <person name="Lucas S."/>
            <person name="Mayer K.F."/>
            <person name="Moreau H."/>
            <person name="Not F."/>
            <person name="Otillar R."/>
            <person name="Panaud O."/>
            <person name="Pangilinan J."/>
            <person name="Paulsen I."/>
            <person name="Piegu B."/>
            <person name="Poliakov A."/>
            <person name="Robbens S."/>
            <person name="Schmutz J."/>
            <person name="Toulza E."/>
            <person name="Wyss T."/>
            <person name="Zelensky A."/>
            <person name="Zhou K."/>
            <person name="Armbrust E.V."/>
            <person name="Bhattacharya D."/>
            <person name="Goodenough U.W."/>
            <person name="Van de Peer Y."/>
            <person name="Grigoriev I.V."/>
        </authorList>
    </citation>
    <scope>NUCLEOTIDE SEQUENCE [LARGE SCALE GENOMIC DNA]</scope>
    <source>
        <strain evidence="2 3">CCMP1545</strain>
    </source>
</reference>
<dbReference type="OMA" id="FLFTWPD"/>
<accession>C1N802</accession>
<gene>
    <name evidence="2" type="ORF">MICPUCDRAFT_53894</name>
</gene>
<dbReference type="KEGG" id="mpp:MICPUCDRAFT_53894"/>
<feature type="compositionally biased region" description="Basic residues" evidence="1">
    <location>
        <begin position="45"/>
        <end position="56"/>
    </location>
</feature>
<dbReference type="OrthoDB" id="25620at2759"/>
<evidence type="ECO:0000313" key="3">
    <source>
        <dbReference type="Proteomes" id="UP000001876"/>
    </source>
</evidence>
<dbReference type="AlphaFoldDB" id="C1N802"/>
<dbReference type="GeneID" id="9689437"/>
<dbReference type="RefSeq" id="XP_003064184.1">
    <property type="nucleotide sequence ID" value="XM_003064138.1"/>
</dbReference>
<name>C1N802_MICPC</name>
<sequence>MTSSLASRAPAATPTPSPRAHRARPRVASLPRAAAAAVRVPRFPSSRRRGSSRRDRRAVVLVPRASNDDGDGAAPKEELDFVTRVVMNVFGKDVLDDPAPAGLKRMTKEDWPDQWPALCDQGVVAAILPTDDTDELKLARAVLKQSQLETLPLGCAFDADVHGWRSAAFHLQLDGQGAAVLVAVAEDGTVFGAYNPKGWLGYGEWLDAISAFLFVYPRVGPLGLGGSGGTPVKLGKVGGSGMAIIDEMNASPKWGPDGLAFNIDQRVARSRLGTYYDTMPNGSKSLFGGGVSKGGGTVGLKSLRVYVGLGESDLARDYEPNMFQWKKGELEEVRKNDPKPTGSVDEGDGGGRGGGGTGGMFGGIKMPWDK</sequence>
<evidence type="ECO:0000256" key="1">
    <source>
        <dbReference type="SAM" id="MobiDB-lite"/>
    </source>
</evidence>